<name>A0A379XXK1_SALDZ</name>
<proteinExistence type="predicted"/>
<organism evidence="1 2">
    <name type="scientific">Salmonella diarizonae</name>
    <dbReference type="NCBI Taxonomy" id="59204"/>
    <lineage>
        <taxon>Bacteria</taxon>
        <taxon>Pseudomonadati</taxon>
        <taxon>Pseudomonadota</taxon>
        <taxon>Gammaproteobacteria</taxon>
        <taxon>Enterobacterales</taxon>
        <taxon>Enterobacteriaceae</taxon>
        <taxon>Salmonella</taxon>
    </lineage>
</organism>
<protein>
    <submittedName>
        <fullName evidence="1">Uncharacterized protein</fullName>
    </submittedName>
</protein>
<dbReference type="Proteomes" id="UP000254633">
    <property type="component" value="Unassembled WGS sequence"/>
</dbReference>
<reference evidence="1 2" key="1">
    <citation type="submission" date="2018-06" db="EMBL/GenBank/DDBJ databases">
        <authorList>
            <consortium name="Pathogen Informatics"/>
            <person name="Doyle S."/>
        </authorList>
    </citation>
    <scope>NUCLEOTIDE SEQUENCE [LARGE SCALE GENOMIC DNA]</scope>
    <source>
        <strain evidence="1 2">NCTC10060</strain>
    </source>
</reference>
<dbReference type="EMBL" id="UGXH01000005">
    <property type="protein sequence ID" value="SUI37588.1"/>
    <property type="molecule type" value="Genomic_DNA"/>
</dbReference>
<dbReference type="AlphaFoldDB" id="A0A379XXK1"/>
<evidence type="ECO:0000313" key="2">
    <source>
        <dbReference type="Proteomes" id="UP000254633"/>
    </source>
</evidence>
<gene>
    <name evidence="1" type="ORF">NCTC10060_05703</name>
</gene>
<accession>A0A379XXK1</accession>
<sequence length="64" mass="7387">MDCESVWLIASRLSLNVSRKHFSFALNPSRKTGLLRVGEVSIASRYTYQKLDTQCPGKIHRHWP</sequence>
<evidence type="ECO:0000313" key="1">
    <source>
        <dbReference type="EMBL" id="SUI37588.1"/>
    </source>
</evidence>